<dbReference type="RefSeq" id="WP_259827335.1">
    <property type="nucleotide sequence ID" value="NZ_JANZQH010000001.1"/>
</dbReference>
<accession>A0ABT2ID17</accession>
<proteinExistence type="predicted"/>
<keyword evidence="1" id="KW-0812">Transmembrane</keyword>
<reference evidence="2" key="1">
    <citation type="submission" date="2022-08" db="EMBL/GenBank/DDBJ databases">
        <title>Chryseobacterium antibioticum,isolated from the rhizosphere soil of Pyrola in Tibet.</title>
        <authorList>
            <person name="Kan Y."/>
        </authorList>
    </citation>
    <scope>NUCLEOTIDE SEQUENCE</scope>
    <source>
        <strain evidence="2">Pc2-12</strain>
    </source>
</reference>
<comment type="caution">
    <text evidence="2">The sequence shown here is derived from an EMBL/GenBank/DDBJ whole genome shotgun (WGS) entry which is preliminary data.</text>
</comment>
<name>A0ABT2ID17_9FLAO</name>
<evidence type="ECO:0000313" key="3">
    <source>
        <dbReference type="Proteomes" id="UP001142057"/>
    </source>
</evidence>
<sequence>MDWELLFFVFILLIFAGISYLVTRFFNRWTAKSQYKTAWNVLIFVGSLALILFTSFVIFMMNVNLGR</sequence>
<evidence type="ECO:0000313" key="2">
    <source>
        <dbReference type="EMBL" id="MCT2406530.1"/>
    </source>
</evidence>
<keyword evidence="1" id="KW-0472">Membrane</keyword>
<keyword evidence="1" id="KW-1133">Transmembrane helix</keyword>
<keyword evidence="3" id="KW-1185">Reference proteome</keyword>
<protein>
    <submittedName>
        <fullName evidence="2">Uncharacterized protein</fullName>
    </submittedName>
</protein>
<feature type="transmembrane region" description="Helical" evidence="1">
    <location>
        <begin position="38"/>
        <end position="61"/>
    </location>
</feature>
<feature type="transmembrane region" description="Helical" evidence="1">
    <location>
        <begin position="6"/>
        <end position="26"/>
    </location>
</feature>
<organism evidence="2 3">
    <name type="scientific">Chryseobacterium pyrolae</name>
    <dbReference type="NCBI Taxonomy" id="2987481"/>
    <lineage>
        <taxon>Bacteria</taxon>
        <taxon>Pseudomonadati</taxon>
        <taxon>Bacteroidota</taxon>
        <taxon>Flavobacteriia</taxon>
        <taxon>Flavobacteriales</taxon>
        <taxon>Weeksellaceae</taxon>
        <taxon>Chryseobacterium group</taxon>
        <taxon>Chryseobacterium</taxon>
    </lineage>
</organism>
<gene>
    <name evidence="2" type="ORF">NZD88_03050</name>
</gene>
<dbReference type="Proteomes" id="UP001142057">
    <property type="component" value="Unassembled WGS sequence"/>
</dbReference>
<dbReference type="EMBL" id="JANZQH010000001">
    <property type="protein sequence ID" value="MCT2406530.1"/>
    <property type="molecule type" value="Genomic_DNA"/>
</dbReference>
<evidence type="ECO:0000256" key="1">
    <source>
        <dbReference type="SAM" id="Phobius"/>
    </source>
</evidence>